<comment type="caution">
    <text evidence="1">The sequence shown here is derived from an EMBL/GenBank/DDBJ whole genome shotgun (WGS) entry which is preliminary data.</text>
</comment>
<evidence type="ECO:0000313" key="2">
    <source>
        <dbReference type="Proteomes" id="UP001314205"/>
    </source>
</evidence>
<organism evidence="1 2">
    <name type="scientific">Parnassius mnemosyne</name>
    <name type="common">clouded apollo</name>
    <dbReference type="NCBI Taxonomy" id="213953"/>
    <lineage>
        <taxon>Eukaryota</taxon>
        <taxon>Metazoa</taxon>
        <taxon>Ecdysozoa</taxon>
        <taxon>Arthropoda</taxon>
        <taxon>Hexapoda</taxon>
        <taxon>Insecta</taxon>
        <taxon>Pterygota</taxon>
        <taxon>Neoptera</taxon>
        <taxon>Endopterygota</taxon>
        <taxon>Lepidoptera</taxon>
        <taxon>Glossata</taxon>
        <taxon>Ditrysia</taxon>
        <taxon>Papilionoidea</taxon>
        <taxon>Papilionidae</taxon>
        <taxon>Parnassiinae</taxon>
        <taxon>Parnassini</taxon>
        <taxon>Parnassius</taxon>
        <taxon>Driopa</taxon>
    </lineage>
</organism>
<gene>
    <name evidence="1" type="ORF">PARMNEM_LOCUS15513</name>
</gene>
<accession>A0AAV1LL05</accession>
<dbReference type="AlphaFoldDB" id="A0AAV1LL05"/>
<reference evidence="1 2" key="1">
    <citation type="submission" date="2023-11" db="EMBL/GenBank/DDBJ databases">
        <authorList>
            <person name="Hedman E."/>
            <person name="Englund M."/>
            <person name="Stromberg M."/>
            <person name="Nyberg Akerstrom W."/>
            <person name="Nylinder S."/>
            <person name="Jareborg N."/>
            <person name="Kallberg Y."/>
            <person name="Kronander E."/>
        </authorList>
    </citation>
    <scope>NUCLEOTIDE SEQUENCE [LARGE SCALE GENOMIC DNA]</scope>
</reference>
<proteinExistence type="predicted"/>
<protein>
    <submittedName>
        <fullName evidence="1">Uncharacterized protein</fullName>
    </submittedName>
</protein>
<dbReference type="EMBL" id="CAVLGL010000093">
    <property type="protein sequence ID" value="CAK1596126.1"/>
    <property type="molecule type" value="Genomic_DNA"/>
</dbReference>
<sequence length="122" mass="14005">MFRLWRDDSAATVDSNPQPCHLLLYLILSQAKSFTCVKDLACETLHKSTVEHRPPPRNTTKQGPEPPASIDFLHFLPGCHSIYWGDARHFACRYEAATRKPFFPIGCRFFVLYGRSFVISPY</sequence>
<keyword evidence="2" id="KW-1185">Reference proteome</keyword>
<evidence type="ECO:0000313" key="1">
    <source>
        <dbReference type="EMBL" id="CAK1596126.1"/>
    </source>
</evidence>
<name>A0AAV1LL05_9NEOP</name>
<dbReference type="Proteomes" id="UP001314205">
    <property type="component" value="Unassembled WGS sequence"/>
</dbReference>